<gene>
    <name evidence="1" type="ORF">UFOVP240_213</name>
</gene>
<protein>
    <submittedName>
        <fullName evidence="1">Baseplate wedge protein gp53, bacteriophage T4</fullName>
    </submittedName>
</protein>
<accession>A0A6J7WZZ0</accession>
<organism evidence="1">
    <name type="scientific">uncultured Caudovirales phage</name>
    <dbReference type="NCBI Taxonomy" id="2100421"/>
    <lineage>
        <taxon>Viruses</taxon>
        <taxon>Duplodnaviria</taxon>
        <taxon>Heunggongvirae</taxon>
        <taxon>Uroviricota</taxon>
        <taxon>Caudoviricetes</taxon>
        <taxon>Peduoviridae</taxon>
        <taxon>Maltschvirus</taxon>
        <taxon>Maltschvirus maltsch</taxon>
    </lineage>
</organism>
<dbReference type="InterPro" id="IPR022607">
    <property type="entry name" value="Phage_T4_Gp53_baseplate_wedge"/>
</dbReference>
<name>A0A6J7WZZ0_9CAUD</name>
<reference evidence="1" key="1">
    <citation type="submission" date="2020-05" db="EMBL/GenBank/DDBJ databases">
        <authorList>
            <person name="Chiriac C."/>
            <person name="Salcher M."/>
            <person name="Ghai R."/>
            <person name="Kavagutti S V."/>
        </authorList>
    </citation>
    <scope>NUCLEOTIDE SEQUENCE</scope>
</reference>
<proteinExistence type="predicted"/>
<sequence length="162" mass="19281">MYFKDFPNFLYDFKYGDTLKTSIVTDITRNIRVRKEILANITLYDEYDIEDGETPELIAEKIYGDAKYHWVIMLVNDTNDYVTDFPLEENRLLKVIQDKYDNIYAIHHYENSDGYVVNSDDADAYPVSNNEYERRLNEQKRKIKIVSPRLLSTILKNFKDLL</sequence>
<dbReference type="Pfam" id="PF11246">
    <property type="entry name" value="Phage_gp53"/>
    <property type="match status" value="1"/>
</dbReference>
<dbReference type="EMBL" id="LR798293">
    <property type="protein sequence ID" value="CAB5221614.1"/>
    <property type="molecule type" value="Genomic_DNA"/>
</dbReference>
<evidence type="ECO:0000313" key="1">
    <source>
        <dbReference type="EMBL" id="CAB5221614.1"/>
    </source>
</evidence>